<dbReference type="InterPro" id="IPR036390">
    <property type="entry name" value="WH_DNA-bd_sf"/>
</dbReference>
<feature type="domain" description="HTH arsR-type" evidence="1">
    <location>
        <begin position="255"/>
        <end position="330"/>
    </location>
</feature>
<dbReference type="CDD" id="cd00090">
    <property type="entry name" value="HTH_ARSR"/>
    <property type="match status" value="1"/>
</dbReference>
<evidence type="ECO:0000313" key="3">
    <source>
        <dbReference type="Proteomes" id="UP001501747"/>
    </source>
</evidence>
<accession>A0ABP7TZK6</accession>
<gene>
    <name evidence="2" type="ORF">GCM10022247_68250</name>
</gene>
<dbReference type="Proteomes" id="UP001501747">
    <property type="component" value="Unassembled WGS sequence"/>
</dbReference>
<dbReference type="InterPro" id="IPR011991">
    <property type="entry name" value="ArsR-like_HTH"/>
</dbReference>
<name>A0ABP7TZK6_9PSEU</name>
<proteinExistence type="predicted"/>
<sequence length="330" mass="35072">MLTAQAINVTRFDLGDVGGLRVRLGYAPLTTALSLALDAIGGRRRGAPESWRSALRLAAPPGSQHALAPLTSGQHSVLPSCLLPAPTHAPEPVPVQLERLRATDPALLLGQLEEIFDGGTPPVRWRSAALSPRRWLDSYVGVLATSWRVFAPLWRRGEAVMRREAERVGLAVVHGAVEPLLATLLPSARLRDGVLELPDPEPASLHVPGRELVLAPMLSGHRAGALGVEGGAGWLAYPARGVGQLFDATSANTTDGLSAVVGPVRATLLRALDRPLTMGELAAIGGCGPSTTTYHCERLEDAALIHRERVGRSVRINRTERADALMDLLA</sequence>
<dbReference type="Gene3D" id="1.10.10.10">
    <property type="entry name" value="Winged helix-like DNA-binding domain superfamily/Winged helix DNA-binding domain"/>
    <property type="match status" value="1"/>
</dbReference>
<dbReference type="InterPro" id="IPR036388">
    <property type="entry name" value="WH-like_DNA-bd_sf"/>
</dbReference>
<dbReference type="RefSeq" id="WP_344884533.1">
    <property type="nucleotide sequence ID" value="NZ_BAABAL010000024.1"/>
</dbReference>
<evidence type="ECO:0000259" key="1">
    <source>
        <dbReference type="SMART" id="SM00418"/>
    </source>
</evidence>
<keyword evidence="3" id="KW-1185">Reference proteome</keyword>
<dbReference type="EMBL" id="BAABAL010000024">
    <property type="protein sequence ID" value="GAA4033615.1"/>
    <property type="molecule type" value="Genomic_DNA"/>
</dbReference>
<reference evidence="3" key="1">
    <citation type="journal article" date="2019" name="Int. J. Syst. Evol. Microbiol.">
        <title>The Global Catalogue of Microorganisms (GCM) 10K type strain sequencing project: providing services to taxonomists for standard genome sequencing and annotation.</title>
        <authorList>
            <consortium name="The Broad Institute Genomics Platform"/>
            <consortium name="The Broad Institute Genome Sequencing Center for Infectious Disease"/>
            <person name="Wu L."/>
            <person name="Ma J."/>
        </authorList>
    </citation>
    <scope>NUCLEOTIDE SEQUENCE [LARGE SCALE GENOMIC DNA]</scope>
    <source>
        <strain evidence="3">JCM 17342</strain>
    </source>
</reference>
<dbReference type="SUPFAM" id="SSF46785">
    <property type="entry name" value="Winged helix' DNA-binding domain"/>
    <property type="match status" value="1"/>
</dbReference>
<comment type="caution">
    <text evidence="2">The sequence shown here is derived from an EMBL/GenBank/DDBJ whole genome shotgun (WGS) entry which is preliminary data.</text>
</comment>
<dbReference type="SMART" id="SM00418">
    <property type="entry name" value="HTH_ARSR"/>
    <property type="match status" value="1"/>
</dbReference>
<dbReference type="InterPro" id="IPR001845">
    <property type="entry name" value="HTH_ArsR_DNA-bd_dom"/>
</dbReference>
<protein>
    <submittedName>
        <fullName evidence="2">DUF5937 family protein</fullName>
    </submittedName>
</protein>
<organism evidence="2 3">
    <name type="scientific">Allokutzneria multivorans</name>
    <dbReference type="NCBI Taxonomy" id="1142134"/>
    <lineage>
        <taxon>Bacteria</taxon>
        <taxon>Bacillati</taxon>
        <taxon>Actinomycetota</taxon>
        <taxon>Actinomycetes</taxon>
        <taxon>Pseudonocardiales</taxon>
        <taxon>Pseudonocardiaceae</taxon>
        <taxon>Allokutzneria</taxon>
    </lineage>
</organism>
<evidence type="ECO:0000313" key="2">
    <source>
        <dbReference type="EMBL" id="GAA4033615.1"/>
    </source>
</evidence>